<evidence type="ECO:0000313" key="8">
    <source>
        <dbReference type="EMBL" id="EKW9776901.1"/>
    </source>
</evidence>
<accession>A0A1Z1SNU6</accession>
<dbReference type="SUPFAM" id="SSF49401">
    <property type="entry name" value="Bacterial adhesins"/>
    <property type="match status" value="1"/>
</dbReference>
<dbReference type="InterPro" id="IPR050263">
    <property type="entry name" value="Bact_Fimbrial_Adh_Pro"/>
</dbReference>
<dbReference type="NCBIfam" id="NF011741">
    <property type="entry name" value="PRK15194.1"/>
    <property type="match status" value="1"/>
</dbReference>
<feature type="domain" description="Fimbrial-type adhesion" evidence="6">
    <location>
        <begin position="42"/>
        <end position="187"/>
    </location>
</feature>
<evidence type="ECO:0000256" key="1">
    <source>
        <dbReference type="ARBA" id="ARBA00004561"/>
    </source>
</evidence>
<evidence type="ECO:0000313" key="12">
    <source>
        <dbReference type="Proteomes" id="UP000251485"/>
    </source>
</evidence>
<evidence type="ECO:0000256" key="2">
    <source>
        <dbReference type="ARBA" id="ARBA00006671"/>
    </source>
</evidence>
<name>A0A1Z1SNU6_PROMI</name>
<dbReference type="GeneID" id="6802313"/>
<evidence type="ECO:0000256" key="3">
    <source>
        <dbReference type="ARBA" id="ARBA00022729"/>
    </source>
</evidence>
<keyword evidence="3 5" id="KW-0732">Signal</keyword>
<dbReference type="Pfam" id="PF00419">
    <property type="entry name" value="Fimbrial"/>
    <property type="match status" value="1"/>
</dbReference>
<evidence type="ECO:0000259" key="6">
    <source>
        <dbReference type="Pfam" id="PF00419"/>
    </source>
</evidence>
<dbReference type="Proteomes" id="UP000251485">
    <property type="component" value="Unassembled WGS sequence"/>
</dbReference>
<proteinExistence type="inferred from homology"/>
<feature type="signal peptide" evidence="5">
    <location>
        <begin position="1"/>
        <end position="21"/>
    </location>
</feature>
<dbReference type="RefSeq" id="WP_004246218.1">
    <property type="nucleotide sequence ID" value="NZ_ABFCQN020000060.1"/>
</dbReference>
<evidence type="ECO:0000313" key="10">
    <source>
        <dbReference type="EMBL" id="SUC18168.1"/>
    </source>
</evidence>
<dbReference type="EMBL" id="CP021694">
    <property type="protein sequence ID" value="ARX32613.1"/>
    <property type="molecule type" value="Genomic_DNA"/>
</dbReference>
<reference evidence="12 13" key="2">
    <citation type="submission" date="2018-06" db="EMBL/GenBank/DDBJ databases">
        <authorList>
            <consortium name="Pathogen Informatics"/>
            <person name="Doyle S."/>
        </authorList>
    </citation>
    <scope>NUCLEOTIDE SEQUENCE [LARGE SCALE GENOMIC DNA]</scope>
    <source>
        <strain evidence="9 12">NCTC10975</strain>
        <strain evidence="10 13">NCTC11938</strain>
    </source>
</reference>
<dbReference type="STRING" id="584.AOUC001_17370"/>
<evidence type="ECO:0000313" key="13">
    <source>
        <dbReference type="Proteomes" id="UP000254191"/>
    </source>
</evidence>
<feature type="chain" id="PRO_5044063531" evidence="5">
    <location>
        <begin position="22"/>
        <end position="188"/>
    </location>
</feature>
<evidence type="ECO:0000313" key="9">
    <source>
        <dbReference type="EMBL" id="SPY96581.1"/>
    </source>
</evidence>
<evidence type="ECO:0000313" key="14">
    <source>
        <dbReference type="Proteomes" id="UP001171165"/>
    </source>
</evidence>
<dbReference type="Proteomes" id="UP001171165">
    <property type="component" value="Unassembled WGS sequence"/>
</dbReference>
<dbReference type="DNASU" id="6802313"/>
<dbReference type="Proteomes" id="UP000195540">
    <property type="component" value="Chromosome"/>
</dbReference>
<dbReference type="Proteomes" id="UP000254191">
    <property type="component" value="Unassembled WGS sequence"/>
</dbReference>
<gene>
    <name evidence="8" type="primary">fimA</name>
    <name evidence="9" type="synonym">fim</name>
    <name evidence="7" type="ORF">AM402_00035</name>
    <name evidence="9" type="ORF">NCTC10975_02300</name>
    <name evidence="10" type="ORF">NCTC11938_00485</name>
    <name evidence="8" type="ORF">PW210_002748</name>
</gene>
<comment type="similarity">
    <text evidence="2">Belongs to the fimbrial protein family.</text>
</comment>
<comment type="subcellular location">
    <subcellularLocation>
        <location evidence="1">Fimbrium</location>
    </subcellularLocation>
</comment>
<keyword evidence="4" id="KW-0281">Fimbrium</keyword>
<dbReference type="GO" id="GO:0043709">
    <property type="term" value="P:cell adhesion involved in single-species biofilm formation"/>
    <property type="evidence" value="ECO:0007669"/>
    <property type="project" value="TreeGrafter"/>
</dbReference>
<dbReference type="EMBL" id="UAUE01000016">
    <property type="protein sequence ID" value="SPY96581.1"/>
    <property type="molecule type" value="Genomic_DNA"/>
</dbReference>
<evidence type="ECO:0000256" key="5">
    <source>
        <dbReference type="SAM" id="SignalP"/>
    </source>
</evidence>
<dbReference type="InterPro" id="IPR000259">
    <property type="entry name" value="Adhesion_dom_fimbrial"/>
</dbReference>
<dbReference type="InterPro" id="IPR036937">
    <property type="entry name" value="Adhesion_dom_fimbrial_sf"/>
</dbReference>
<protein>
    <submittedName>
        <fullName evidence="7">Fimbrial protein</fullName>
    </submittedName>
    <submittedName>
        <fullName evidence="9">Fimbrial subunit</fullName>
    </submittedName>
    <submittedName>
        <fullName evidence="8">Type 1 fimbrial major subunit FimA</fullName>
    </submittedName>
</protein>
<dbReference type="OrthoDB" id="8586454at2"/>
<dbReference type="KEGG" id="pvl:AOB99_01630"/>
<dbReference type="PANTHER" id="PTHR33420:SF12">
    <property type="entry name" value="FIMBRIN-LIKE PROTEIN FIMI-RELATED"/>
    <property type="match status" value="1"/>
</dbReference>
<dbReference type="InterPro" id="IPR008966">
    <property type="entry name" value="Adhesion_dom_sf"/>
</dbReference>
<reference evidence="8" key="3">
    <citation type="submission" date="2023-06" db="EMBL/GenBank/DDBJ databases">
        <authorList>
            <consortium name="Clinical and Environmental Microbiology Branch: Whole genome sequencing antimicrobial resistance pathogens in the healthcare setting"/>
        </authorList>
    </citation>
    <scope>NUCLEOTIDE SEQUENCE</scope>
    <source>
        <strain evidence="8">Microbial</strain>
    </source>
</reference>
<sequence length="188" mass="19237">MKLNYLKLFVISALSVGSVFAVSAEDPVGNGPVTVNGGEIFFKGELVNAACAVDSSSDGQIVKLGQVRTAKLAKAGDFSENTNFTIQLNDCDSKVASTAKVAFTGVSAAGQDDVLAVSSSSAGGAKNVGIQILDSKSAPMSFDGAGFGNATKLHDGKNIIPFQARYYALGATEPGIANANATFAVQYE</sequence>
<dbReference type="GO" id="GO:0009289">
    <property type="term" value="C:pilus"/>
    <property type="evidence" value="ECO:0007669"/>
    <property type="project" value="UniProtKB-SubCell"/>
</dbReference>
<dbReference type="OMA" id="GACTIAP"/>
<dbReference type="AlphaFoldDB" id="A0A1Z1SNU6"/>
<dbReference type="EMBL" id="UGTS01000003">
    <property type="protein sequence ID" value="SUC18168.1"/>
    <property type="molecule type" value="Genomic_DNA"/>
</dbReference>
<organism evidence="8 14">
    <name type="scientific">Proteus mirabilis</name>
    <dbReference type="NCBI Taxonomy" id="584"/>
    <lineage>
        <taxon>Bacteria</taxon>
        <taxon>Pseudomonadati</taxon>
        <taxon>Pseudomonadota</taxon>
        <taxon>Gammaproteobacteria</taxon>
        <taxon>Enterobacterales</taxon>
        <taxon>Morganellaceae</taxon>
        <taxon>Proteus</taxon>
    </lineage>
</organism>
<reference evidence="7 11" key="1">
    <citation type="submission" date="2017-05" db="EMBL/GenBank/DDBJ databases">
        <title>Whole genome sequencing of Proteus mirabilis AR_0155.</title>
        <authorList>
            <person name="Conlan S."/>
            <person name="Thomas P.J."/>
            <person name="Mullikin J."/>
            <person name="Frank K.M."/>
            <person name="Segre J.A."/>
        </authorList>
    </citation>
    <scope>NUCLEOTIDE SEQUENCE [LARGE SCALE GENOMIC DNA]</scope>
    <source>
        <strain evidence="7 11">AR_0155</strain>
    </source>
</reference>
<dbReference type="Gene3D" id="2.60.40.1090">
    <property type="entry name" value="Fimbrial-type adhesion domain"/>
    <property type="match status" value="1"/>
</dbReference>
<evidence type="ECO:0000256" key="4">
    <source>
        <dbReference type="ARBA" id="ARBA00023263"/>
    </source>
</evidence>
<evidence type="ECO:0000313" key="11">
    <source>
        <dbReference type="Proteomes" id="UP000195540"/>
    </source>
</evidence>
<dbReference type="PANTHER" id="PTHR33420">
    <property type="entry name" value="FIMBRIAL SUBUNIT ELFA-RELATED"/>
    <property type="match status" value="1"/>
</dbReference>
<evidence type="ECO:0000313" key="7">
    <source>
        <dbReference type="EMBL" id="ARX32613.1"/>
    </source>
</evidence>
<dbReference type="EMBL" id="ABKSPD020000010">
    <property type="protein sequence ID" value="EKW9776901.1"/>
    <property type="molecule type" value="Genomic_DNA"/>
</dbReference>